<dbReference type="EMBL" id="CP001044">
    <property type="protein sequence ID" value="ACC73982.1"/>
    <property type="molecule type" value="Genomic_DNA"/>
</dbReference>
<dbReference type="Gene3D" id="3.30.1460.30">
    <property type="entry name" value="YgaC/TfoX-N like chaperone"/>
    <property type="match status" value="1"/>
</dbReference>
<organism evidence="2 3">
    <name type="scientific">Paraburkholderia phymatum (strain DSM 17167 / CIP 108236 / LMG 21445 / STM815)</name>
    <name type="common">Burkholderia phymatum</name>
    <dbReference type="NCBI Taxonomy" id="391038"/>
    <lineage>
        <taxon>Bacteria</taxon>
        <taxon>Pseudomonadati</taxon>
        <taxon>Pseudomonadota</taxon>
        <taxon>Betaproteobacteria</taxon>
        <taxon>Burkholderiales</taxon>
        <taxon>Burkholderiaceae</taxon>
        <taxon>Paraburkholderia</taxon>
    </lineage>
</organism>
<dbReference type="SUPFAM" id="SSF159894">
    <property type="entry name" value="YgaC/TfoX-N like"/>
    <property type="match status" value="1"/>
</dbReference>
<dbReference type="eggNOG" id="COG3070">
    <property type="taxonomic scope" value="Bacteria"/>
</dbReference>
<dbReference type="KEGG" id="bph:Bphy_4877"/>
<accession>B2JSG2</accession>
<protein>
    <submittedName>
        <fullName evidence="2">TfoX, N-terminal</fullName>
    </submittedName>
</protein>
<dbReference type="AlphaFoldDB" id="B2JSG2"/>
<feature type="domain" description="TfoX N-terminal" evidence="1">
    <location>
        <begin position="17"/>
        <end position="110"/>
    </location>
</feature>
<dbReference type="Pfam" id="PF04993">
    <property type="entry name" value="TfoX_N"/>
    <property type="match status" value="1"/>
</dbReference>
<dbReference type="InterPro" id="IPR007076">
    <property type="entry name" value="TfoX_N"/>
</dbReference>
<evidence type="ECO:0000313" key="3">
    <source>
        <dbReference type="Proteomes" id="UP000001192"/>
    </source>
</evidence>
<evidence type="ECO:0000259" key="1">
    <source>
        <dbReference type="Pfam" id="PF04993"/>
    </source>
</evidence>
<sequence length="118" mass="13469">MSRQLKINEDLAQYIIEQLALIDPISTRSLFGACALCRNEHVFGMVWKGDLYFKVDDENQNDYEIANSHTLGYVSKGEERALKSFRAVPAEVVENREELRIWAEKAYRAAMKAAKPSS</sequence>
<dbReference type="Proteomes" id="UP000001192">
    <property type="component" value="Chromosome 2"/>
</dbReference>
<gene>
    <name evidence="2" type="ordered locus">Bphy_4877</name>
</gene>
<dbReference type="OrthoDB" id="8687154at2"/>
<reference evidence="3" key="1">
    <citation type="journal article" date="2014" name="Stand. Genomic Sci.">
        <title>Complete genome sequence of Burkholderia phymatum STM815(T), a broad host range and efficient nitrogen-fixing symbiont of Mimosa species.</title>
        <authorList>
            <person name="Moulin L."/>
            <person name="Klonowska A."/>
            <person name="Caroline B."/>
            <person name="Booth K."/>
            <person name="Vriezen J.A."/>
            <person name="Melkonian R."/>
            <person name="James E.K."/>
            <person name="Young J.P."/>
            <person name="Bena G."/>
            <person name="Hauser L."/>
            <person name="Land M."/>
            <person name="Kyrpides N."/>
            <person name="Bruce D."/>
            <person name="Chain P."/>
            <person name="Copeland A."/>
            <person name="Pitluck S."/>
            <person name="Woyke T."/>
            <person name="Lizotte-Waniewski M."/>
            <person name="Bristow J."/>
            <person name="Riley M."/>
        </authorList>
    </citation>
    <scope>NUCLEOTIDE SEQUENCE [LARGE SCALE GENOMIC DNA]</scope>
    <source>
        <strain evidence="3">DSM 17167 / CIP 108236 / LMG 21445 / STM815</strain>
    </source>
</reference>
<name>B2JSG2_PARP8</name>
<dbReference type="STRING" id="391038.Bphy_4877"/>
<evidence type="ECO:0000313" key="2">
    <source>
        <dbReference type="EMBL" id="ACC73982.1"/>
    </source>
</evidence>
<dbReference type="HOGENOM" id="CLU_125849_1_1_4"/>
<keyword evidence="3" id="KW-1185">Reference proteome</keyword>
<proteinExistence type="predicted"/>
<dbReference type="RefSeq" id="WP_012404151.1">
    <property type="nucleotide sequence ID" value="NC_010623.1"/>
</dbReference>